<dbReference type="GeneID" id="9044808"/>
<accession>C5KM74</accession>
<organism evidence="2">
    <name type="scientific">Perkinsus marinus (strain ATCC 50983 / TXsc)</name>
    <dbReference type="NCBI Taxonomy" id="423536"/>
    <lineage>
        <taxon>Eukaryota</taxon>
        <taxon>Sar</taxon>
        <taxon>Alveolata</taxon>
        <taxon>Perkinsozoa</taxon>
        <taxon>Perkinsea</taxon>
        <taxon>Perkinsida</taxon>
        <taxon>Perkinsidae</taxon>
        <taxon>Perkinsus</taxon>
    </lineage>
</organism>
<evidence type="ECO:0000313" key="1">
    <source>
        <dbReference type="EMBL" id="EER14435.1"/>
    </source>
</evidence>
<dbReference type="Proteomes" id="UP000007800">
    <property type="component" value="Unassembled WGS sequence"/>
</dbReference>
<evidence type="ECO:0000313" key="2">
    <source>
        <dbReference type="Proteomes" id="UP000007800"/>
    </source>
</evidence>
<dbReference type="AlphaFoldDB" id="C5KM74"/>
<gene>
    <name evidence="1" type="ORF">Pmar_PMAR021189</name>
</gene>
<dbReference type="InParanoid" id="C5KM74"/>
<keyword evidence="2" id="KW-1185">Reference proteome</keyword>
<reference evidence="1 2" key="1">
    <citation type="submission" date="2008-07" db="EMBL/GenBank/DDBJ databases">
        <authorList>
            <person name="El-Sayed N."/>
            <person name="Caler E."/>
            <person name="Inman J."/>
            <person name="Amedeo P."/>
            <person name="Hass B."/>
            <person name="Wortman J."/>
        </authorList>
    </citation>
    <scope>NUCLEOTIDE SEQUENCE [LARGE SCALE GENOMIC DNA]</scope>
    <source>
        <strain evidence="2">ATCC 50983 / TXsc</strain>
    </source>
</reference>
<dbReference type="EMBL" id="GG674250">
    <property type="protein sequence ID" value="EER14435.1"/>
    <property type="molecule type" value="Genomic_DNA"/>
</dbReference>
<dbReference type="RefSeq" id="XP_002782640.1">
    <property type="nucleotide sequence ID" value="XM_002782594.1"/>
</dbReference>
<protein>
    <submittedName>
        <fullName evidence="1">Uncharacterized protein</fullName>
    </submittedName>
</protein>
<name>C5KM74_PERM5</name>
<sequence length="50" mass="5528">MPIDCVDLGTKPSIEKFNNNTIIGLAEHMTFTKLVIGYANASFMKKIPVD</sequence>
<proteinExistence type="predicted"/>